<comment type="cofactor">
    <cofactor evidence="1">
        <name>Mg(2+)</name>
        <dbReference type="ChEBI" id="CHEBI:18420"/>
    </cofactor>
</comment>
<evidence type="ECO:0000259" key="3">
    <source>
        <dbReference type="PROSITE" id="PS51462"/>
    </source>
</evidence>
<evidence type="ECO:0000313" key="4">
    <source>
        <dbReference type="EMBL" id="SCL69091.1"/>
    </source>
</evidence>
<feature type="domain" description="Nudix hydrolase" evidence="3">
    <location>
        <begin position="6"/>
        <end position="150"/>
    </location>
</feature>
<dbReference type="RefSeq" id="WP_141721795.1">
    <property type="nucleotide sequence ID" value="NZ_FMHZ01000002.1"/>
</dbReference>
<dbReference type="InterPro" id="IPR020476">
    <property type="entry name" value="Nudix_hydrolase"/>
</dbReference>
<dbReference type="Proteomes" id="UP000199001">
    <property type="component" value="Unassembled WGS sequence"/>
</dbReference>
<dbReference type="Gene3D" id="3.90.79.10">
    <property type="entry name" value="Nucleoside Triphosphate Pyrophosphohydrolase"/>
    <property type="match status" value="1"/>
</dbReference>
<dbReference type="OrthoDB" id="4247482at2"/>
<dbReference type="SUPFAM" id="SSF55811">
    <property type="entry name" value="Nudix"/>
    <property type="match status" value="1"/>
</dbReference>
<dbReference type="InterPro" id="IPR000086">
    <property type="entry name" value="NUDIX_hydrolase_dom"/>
</dbReference>
<dbReference type="STRING" id="47855.GA0070606_4973"/>
<dbReference type="GO" id="GO:0016787">
    <property type="term" value="F:hydrolase activity"/>
    <property type="evidence" value="ECO:0007669"/>
    <property type="project" value="UniProtKB-KW"/>
</dbReference>
<keyword evidence="5" id="KW-1185">Reference proteome</keyword>
<protein>
    <submittedName>
        <fullName evidence="4">ADP-ribose pyrophosphatase YjhB, NUDIX family</fullName>
    </submittedName>
</protein>
<dbReference type="EMBL" id="FMHZ01000002">
    <property type="protein sequence ID" value="SCL69091.1"/>
    <property type="molecule type" value="Genomic_DNA"/>
</dbReference>
<name>A0A1C6VRY6_9ACTN</name>
<organism evidence="4 5">
    <name type="scientific">Micromonospora citrea</name>
    <dbReference type="NCBI Taxonomy" id="47855"/>
    <lineage>
        <taxon>Bacteria</taxon>
        <taxon>Bacillati</taxon>
        <taxon>Actinomycetota</taxon>
        <taxon>Actinomycetes</taxon>
        <taxon>Micromonosporales</taxon>
        <taxon>Micromonosporaceae</taxon>
        <taxon>Micromonospora</taxon>
    </lineage>
</organism>
<dbReference type="PANTHER" id="PTHR43046">
    <property type="entry name" value="GDP-MANNOSE MANNOSYL HYDROLASE"/>
    <property type="match status" value="1"/>
</dbReference>
<evidence type="ECO:0000256" key="1">
    <source>
        <dbReference type="ARBA" id="ARBA00001946"/>
    </source>
</evidence>
<dbReference type="PROSITE" id="PS51462">
    <property type="entry name" value="NUDIX"/>
    <property type="match status" value="1"/>
</dbReference>
<dbReference type="InterPro" id="IPR015797">
    <property type="entry name" value="NUDIX_hydrolase-like_dom_sf"/>
</dbReference>
<accession>A0A1C6VRY6</accession>
<dbReference type="PRINTS" id="PR00502">
    <property type="entry name" value="NUDIXFAMILY"/>
</dbReference>
<gene>
    <name evidence="4" type="ORF">GA0070606_4973</name>
</gene>
<dbReference type="Pfam" id="PF00293">
    <property type="entry name" value="NUDIX"/>
    <property type="match status" value="1"/>
</dbReference>
<sequence>MVSGDGRLENSAKAIIQNGDNVLVLRYVDRKMGLGVWYSLPGGRQEFGETLEETLVRECQEEIGAEVVPGRLLFVREYIHGRHALAGKGRDQHKVEFYFLAQLKSDLRADYIAADDVSDEGQQGMRWCSLADLRELNIFPTGLRQLGELMNRSTDTYWGDTY</sequence>
<dbReference type="AlphaFoldDB" id="A0A1C6VRY6"/>
<evidence type="ECO:0000256" key="2">
    <source>
        <dbReference type="ARBA" id="ARBA00022801"/>
    </source>
</evidence>
<reference evidence="5" key="1">
    <citation type="submission" date="2016-06" db="EMBL/GenBank/DDBJ databases">
        <authorList>
            <person name="Varghese N."/>
            <person name="Submissions Spin"/>
        </authorList>
    </citation>
    <scope>NUCLEOTIDE SEQUENCE [LARGE SCALE GENOMIC DNA]</scope>
    <source>
        <strain evidence="5">DSM 43903</strain>
    </source>
</reference>
<evidence type="ECO:0000313" key="5">
    <source>
        <dbReference type="Proteomes" id="UP000199001"/>
    </source>
</evidence>
<proteinExistence type="predicted"/>
<keyword evidence="2" id="KW-0378">Hydrolase</keyword>
<dbReference type="PANTHER" id="PTHR43046:SF14">
    <property type="entry name" value="MUTT_NUDIX FAMILY PROTEIN"/>
    <property type="match status" value="1"/>
</dbReference>